<reference evidence="4" key="1">
    <citation type="submission" date="2013-05" db="EMBL/GenBank/DDBJ databases">
        <authorList>
            <person name="Yim A.K.Y."/>
            <person name="Chan T.F."/>
            <person name="Ji K.M."/>
            <person name="Liu X.Y."/>
            <person name="Zhou J.W."/>
            <person name="Li R.Q."/>
            <person name="Yang K.Y."/>
            <person name="Li J."/>
            <person name="Li M."/>
            <person name="Law P.T.W."/>
            <person name="Wu Y.L."/>
            <person name="Cai Z.L."/>
            <person name="Qin H."/>
            <person name="Bao Y."/>
            <person name="Leung R.K.K."/>
            <person name="Ng P.K.S."/>
            <person name="Zou J."/>
            <person name="Zhong X.J."/>
            <person name="Ran P.X."/>
            <person name="Zhong N.S."/>
            <person name="Liu Z.G."/>
            <person name="Tsui S.K.W."/>
        </authorList>
    </citation>
    <scope>NUCLEOTIDE SEQUENCE</scope>
    <source>
        <strain evidence="4">Derf</strain>
        <tissue evidence="4">Whole organism</tissue>
    </source>
</reference>
<dbReference type="AlphaFoldDB" id="A0A922KYM0"/>
<dbReference type="InterPro" id="IPR036390">
    <property type="entry name" value="WH_DNA-bd_sf"/>
</dbReference>
<dbReference type="PRINTS" id="PR00302">
    <property type="entry name" value="LUPUSLA"/>
</dbReference>
<dbReference type="EMBL" id="ASGP02000005">
    <property type="protein sequence ID" value="KAH9506065.1"/>
    <property type="molecule type" value="Genomic_DNA"/>
</dbReference>
<accession>A0A922KYM0</accession>
<dbReference type="PROSITE" id="PS50961">
    <property type="entry name" value="HTH_LA"/>
    <property type="match status" value="1"/>
</dbReference>
<organism evidence="4 5">
    <name type="scientific">Dermatophagoides farinae</name>
    <name type="common">American house dust mite</name>
    <dbReference type="NCBI Taxonomy" id="6954"/>
    <lineage>
        <taxon>Eukaryota</taxon>
        <taxon>Metazoa</taxon>
        <taxon>Ecdysozoa</taxon>
        <taxon>Arthropoda</taxon>
        <taxon>Chelicerata</taxon>
        <taxon>Arachnida</taxon>
        <taxon>Acari</taxon>
        <taxon>Acariformes</taxon>
        <taxon>Sarcoptiformes</taxon>
        <taxon>Astigmata</taxon>
        <taxon>Psoroptidia</taxon>
        <taxon>Analgoidea</taxon>
        <taxon>Pyroglyphidae</taxon>
        <taxon>Dermatophagoidinae</taxon>
        <taxon>Dermatophagoides</taxon>
    </lineage>
</organism>
<dbReference type="Pfam" id="PF05383">
    <property type="entry name" value="La"/>
    <property type="match status" value="1"/>
</dbReference>
<sequence length="215" mass="25530">MIMMMEKICSQIDFYFSDFNLHHDRYMRSFITTENSLVPVDILLKFNLINQLLENESINNLIDVFKQYQFENVRFIAEKQSFQRINAFVYDKSGYMKSMMDSIVHVSRLPSTVSATMVDLIKWISNLFDNGENGLYGINVCKRSKENGNSIRSALIVLKNGDYIQVLQEKIQSFDNDIRIVPYRDYIRYKNKLRMKRRQKKSMINRNIWSDGDQK</sequence>
<dbReference type="GO" id="GO:1990904">
    <property type="term" value="C:ribonucleoprotein complex"/>
    <property type="evidence" value="ECO:0007669"/>
    <property type="project" value="InterPro"/>
</dbReference>
<keyword evidence="1 2" id="KW-0694">RNA-binding</keyword>
<dbReference type="InterPro" id="IPR036388">
    <property type="entry name" value="WH-like_DNA-bd_sf"/>
</dbReference>
<gene>
    <name evidence="4" type="ORF">DERF_010812</name>
</gene>
<reference evidence="4" key="2">
    <citation type="journal article" date="2022" name="Res Sq">
        <title>Comparative Genomics Reveals Insights into the Divergent Evolution of Astigmatic Mites and Household Pest Adaptations.</title>
        <authorList>
            <person name="Xiong Q."/>
            <person name="Wan A.T.-Y."/>
            <person name="Liu X.-Y."/>
            <person name="Fung C.S.-H."/>
            <person name="Xiao X."/>
            <person name="Malainual N."/>
            <person name="Hou J."/>
            <person name="Wang L."/>
            <person name="Wang M."/>
            <person name="Yang K."/>
            <person name="Cui Y."/>
            <person name="Leung E."/>
            <person name="Nong W."/>
            <person name="Shin S.-K."/>
            <person name="Au S."/>
            <person name="Jeong K.Y."/>
            <person name="Chew F.T."/>
            <person name="Hui J."/>
            <person name="Leung T.F."/>
            <person name="Tungtrongchitr A."/>
            <person name="Zhong N."/>
            <person name="Liu Z."/>
            <person name="Tsui S."/>
        </authorList>
    </citation>
    <scope>NUCLEOTIDE SEQUENCE</scope>
    <source>
        <strain evidence="4">Derf</strain>
        <tissue evidence="4">Whole organism</tissue>
    </source>
</reference>
<dbReference type="GO" id="GO:0003723">
    <property type="term" value="F:RNA binding"/>
    <property type="evidence" value="ECO:0007669"/>
    <property type="project" value="UniProtKB-UniRule"/>
</dbReference>
<dbReference type="GO" id="GO:0005634">
    <property type="term" value="C:nucleus"/>
    <property type="evidence" value="ECO:0007669"/>
    <property type="project" value="InterPro"/>
</dbReference>
<keyword evidence="5" id="KW-1185">Reference proteome</keyword>
<name>A0A922KYM0_DERFA</name>
<dbReference type="SUPFAM" id="SSF46785">
    <property type="entry name" value="Winged helix' DNA-binding domain"/>
    <property type="match status" value="1"/>
</dbReference>
<dbReference type="SMART" id="SM00715">
    <property type="entry name" value="LA"/>
    <property type="match status" value="1"/>
</dbReference>
<dbReference type="Proteomes" id="UP000790347">
    <property type="component" value="Unassembled WGS sequence"/>
</dbReference>
<proteinExistence type="predicted"/>
<dbReference type="InterPro" id="IPR006630">
    <property type="entry name" value="La_HTH"/>
</dbReference>
<comment type="caution">
    <text evidence="4">The sequence shown here is derived from an EMBL/GenBank/DDBJ whole genome shotgun (WGS) entry which is preliminary data.</text>
</comment>
<dbReference type="InterPro" id="IPR002344">
    <property type="entry name" value="Lupus_La"/>
</dbReference>
<evidence type="ECO:0000259" key="3">
    <source>
        <dbReference type="PROSITE" id="PS50961"/>
    </source>
</evidence>
<evidence type="ECO:0000256" key="2">
    <source>
        <dbReference type="PROSITE-ProRule" id="PRU00332"/>
    </source>
</evidence>
<feature type="domain" description="HTH La-type RNA-binding" evidence="3">
    <location>
        <begin position="1"/>
        <end position="92"/>
    </location>
</feature>
<protein>
    <recommendedName>
        <fullName evidence="3">HTH La-type RNA-binding domain-containing protein</fullName>
    </recommendedName>
</protein>
<dbReference type="Gene3D" id="1.10.10.10">
    <property type="entry name" value="Winged helix-like DNA-binding domain superfamily/Winged helix DNA-binding domain"/>
    <property type="match status" value="1"/>
</dbReference>
<dbReference type="GO" id="GO:0006396">
    <property type="term" value="P:RNA processing"/>
    <property type="evidence" value="ECO:0007669"/>
    <property type="project" value="InterPro"/>
</dbReference>
<evidence type="ECO:0000313" key="4">
    <source>
        <dbReference type="EMBL" id="KAH9506065.1"/>
    </source>
</evidence>
<evidence type="ECO:0000256" key="1">
    <source>
        <dbReference type="ARBA" id="ARBA00022884"/>
    </source>
</evidence>
<evidence type="ECO:0000313" key="5">
    <source>
        <dbReference type="Proteomes" id="UP000790347"/>
    </source>
</evidence>